<sequence length="1126" mass="136445">MIFIKYIISTLNTIKKKKYVNNFSSPNRNTCFFVNKLSSHIYEDEEKCLKEILKLHREVNIFLNYNFKNKNHKHSIDSTINSDSYTFNKENKEITRKESRKTHLNEFDVYENDTENENYEANNKLYRSVDYSKDELEKYINEKSEFITKLMNEMSINQIFVLNKKVKNKDLYKLFLINYFFYNKKKINSINSNDLISFFFLCSSYIYDKNIYYNKFPYFKDTPNLCKDILKILLNLIYKNIFNFKANNINEIVIILFKLHKLDSFNFPIDTINNFINKLSYLLFKFNNKKKFNNGDLLLEKEEDNFDRDDMDIFFNNKNNYEINIDHNNMNNKEDINEIENRDIIKKGKNDPMKLENSCFYFSDITKLLYEIISFHKDLLVTNKINYECLNEQYINIIKNIIIFSKNEIKKEKIKDKYFWKCYMSLLYSLTILYDKNFHNDFFEIFENCIKIFFSFFFYDPNKIKVMNYHEVKEFLNQNFHVKNIEKTNNDNSSMNLLEIKKHMNQSINYIKHYSNLNISFVFICSNEVEEKNAFLLEELIKFLHSLTFYEKKKNSLSEKRNDDIRKIILSLFPNINNLIEKYIFQILHECQENKLDKQKKKIIVNGNSRKKEQNNEYILIENNAYKNNLIENNVNENNRAENDFHLKKGNLEKENSKIDTLNYKGNSINDLLKYLSHFLNICYEHRIININLFYTITFLVSKYRNIDLVVLSNIINIFSKLNYCYYTYFICFYFTNYIRRTKFNEDFLRENFFFIKEINQDILIEKKKNEKSLQVNQKKNLIIFYIWKSFLKNIKENASDTKRLDNLLPVNITKIINGLIYYKCLDKKLIEMIMKIILRQYNSKTTTKKKRKNEKENFNLICLSSLLNYMSYTEDIQCYDIKVKLIKLIKNKILKEEKSFDSRLLCGIYISYARLNIFDKTLFYTIYRRLDLQKLNIMNIISIISYLNKMSIYDKEVLCACFNYIFTNIKNSLKSQLSYLIHVLFILTSICQLYMFDKFYIILSYIFQIIYYIYKLYKNKNFNRKTLSYNFQSMLLISLHTLYHFFLVTESIYLLKTINIRYLYFVNYILNQVYEDGQMTTTQSQIQKNVLNILRQLINNNKIKISYEHNLKNTPYQIDMVLLIK</sequence>
<dbReference type="EMBL" id="LN835299">
    <property type="protein sequence ID" value="CRG98688.1"/>
    <property type="molecule type" value="Genomic_DNA"/>
</dbReference>
<dbReference type="KEGG" id="prel:PRELSG_0403800"/>
<accession>A0A1J1H154</accession>
<dbReference type="RefSeq" id="XP_028531697.1">
    <property type="nucleotide sequence ID" value="XM_028680174.1"/>
</dbReference>
<evidence type="ECO:0000313" key="3">
    <source>
        <dbReference type="Proteomes" id="UP000220158"/>
    </source>
</evidence>
<dbReference type="VEuPathDB" id="PlasmoDB:PRELSG_0403800"/>
<dbReference type="OrthoDB" id="371137at2759"/>
<keyword evidence="3" id="KW-1185">Reference proteome</keyword>
<evidence type="ECO:0000313" key="2">
    <source>
        <dbReference type="EMBL" id="CRG98688.1"/>
    </source>
</evidence>
<dbReference type="Proteomes" id="UP000220158">
    <property type="component" value="Chromosome 4"/>
</dbReference>
<organism evidence="2 3">
    <name type="scientific">Plasmodium relictum</name>
    <dbReference type="NCBI Taxonomy" id="85471"/>
    <lineage>
        <taxon>Eukaryota</taxon>
        <taxon>Sar</taxon>
        <taxon>Alveolata</taxon>
        <taxon>Apicomplexa</taxon>
        <taxon>Aconoidasida</taxon>
        <taxon>Haemosporida</taxon>
        <taxon>Plasmodiidae</taxon>
        <taxon>Plasmodium</taxon>
        <taxon>Plasmodium (Haemamoeba)</taxon>
    </lineage>
</organism>
<feature type="transmembrane region" description="Helical" evidence="1">
    <location>
        <begin position="1000"/>
        <end position="1015"/>
    </location>
</feature>
<proteinExistence type="predicted"/>
<keyword evidence="1" id="KW-1133">Transmembrane helix</keyword>
<feature type="transmembrane region" description="Helical" evidence="1">
    <location>
        <begin position="978"/>
        <end position="995"/>
    </location>
</feature>
<keyword evidence="1" id="KW-0472">Membrane</keyword>
<evidence type="ECO:0000256" key="1">
    <source>
        <dbReference type="SAM" id="Phobius"/>
    </source>
</evidence>
<dbReference type="OMA" id="CLIHKSI"/>
<dbReference type="GeneID" id="39734788"/>
<keyword evidence="1" id="KW-0812">Transmembrane</keyword>
<gene>
    <name evidence="2" type="ORF">PRELSG_0403800</name>
</gene>
<dbReference type="AlphaFoldDB" id="A0A1J1H154"/>
<reference evidence="2 3" key="1">
    <citation type="submission" date="2015-04" db="EMBL/GenBank/DDBJ databases">
        <authorList>
            <consortium name="Pathogen Informatics"/>
        </authorList>
    </citation>
    <scope>NUCLEOTIDE SEQUENCE [LARGE SCALE GENOMIC DNA]</scope>
    <source>
        <strain evidence="2 3">SGS1</strain>
    </source>
</reference>
<protein>
    <submittedName>
        <fullName evidence="2">Uncharacterized protein</fullName>
    </submittedName>
</protein>
<name>A0A1J1H154_PLARL</name>